<reference evidence="5 6" key="1">
    <citation type="submission" date="2009-11" db="EMBL/GenBank/DDBJ databases">
        <title>Annotation of Allomyces macrogynus ATCC 38327.</title>
        <authorList>
            <consortium name="The Broad Institute Genome Sequencing Platform"/>
            <person name="Russ C."/>
            <person name="Cuomo C."/>
            <person name="Burger G."/>
            <person name="Gray M.W."/>
            <person name="Holland P.W.H."/>
            <person name="King N."/>
            <person name="Lang F.B.F."/>
            <person name="Roger A.J."/>
            <person name="Ruiz-Trillo I."/>
            <person name="Young S.K."/>
            <person name="Zeng Q."/>
            <person name="Gargeya S."/>
            <person name="Fitzgerald M."/>
            <person name="Haas B."/>
            <person name="Abouelleil A."/>
            <person name="Alvarado L."/>
            <person name="Arachchi H.M."/>
            <person name="Berlin A."/>
            <person name="Chapman S.B."/>
            <person name="Gearin G."/>
            <person name="Goldberg J."/>
            <person name="Griggs A."/>
            <person name="Gujja S."/>
            <person name="Hansen M."/>
            <person name="Heiman D."/>
            <person name="Howarth C."/>
            <person name="Larimer J."/>
            <person name="Lui A."/>
            <person name="MacDonald P.J.P."/>
            <person name="McCowen C."/>
            <person name="Montmayeur A."/>
            <person name="Murphy C."/>
            <person name="Neiman D."/>
            <person name="Pearson M."/>
            <person name="Priest M."/>
            <person name="Roberts A."/>
            <person name="Saif S."/>
            <person name="Shea T."/>
            <person name="Sisk P."/>
            <person name="Stolte C."/>
            <person name="Sykes S."/>
            <person name="Wortman J."/>
            <person name="Nusbaum C."/>
            <person name="Birren B."/>
        </authorList>
    </citation>
    <scope>NUCLEOTIDE SEQUENCE [LARGE SCALE GENOMIC DNA]</scope>
    <source>
        <strain evidence="5 6">ATCC 38327</strain>
    </source>
</reference>
<evidence type="ECO:0000256" key="2">
    <source>
        <dbReference type="ARBA" id="ARBA00022963"/>
    </source>
</evidence>
<dbReference type="PANTHER" id="PTHR45792">
    <property type="entry name" value="DIACYLGLYCEROL LIPASE HOMOLOG-RELATED"/>
    <property type="match status" value="1"/>
</dbReference>
<sequence>MLLADRQMPHLRDIQPTLQLKGFAFAPPSCSLNLARRYAHLIDSFALDNDVVTRLSYRSVIDLCTSLLAAISQVEIHAKETLKILAKKNWINKLSVQRPMTSAARHCPRARTRSVRPQPRRSSLVPWPSPVQHARRYRRRDGQLIPLHERGSASSSTATAADDDPHRRSSESSTSSAWSSASDRSQTRMLIIERSDTEQFAGLSIKGGMFADHMPIAYENALQAWLASEADSMSVDS</sequence>
<dbReference type="AlphaFoldDB" id="A0A0L0SXH3"/>
<protein>
    <submittedName>
        <fullName evidence="5">Uncharacterized protein</fullName>
    </submittedName>
</protein>
<evidence type="ECO:0000256" key="4">
    <source>
        <dbReference type="SAM" id="MobiDB-lite"/>
    </source>
</evidence>
<evidence type="ECO:0000313" key="5">
    <source>
        <dbReference type="EMBL" id="KNE67207.1"/>
    </source>
</evidence>
<dbReference type="VEuPathDB" id="FungiDB:AMAG_12278"/>
<evidence type="ECO:0000256" key="3">
    <source>
        <dbReference type="ARBA" id="ARBA00023098"/>
    </source>
</evidence>
<dbReference type="GO" id="GO:0016298">
    <property type="term" value="F:lipase activity"/>
    <property type="evidence" value="ECO:0007669"/>
    <property type="project" value="TreeGrafter"/>
</dbReference>
<organism evidence="5 6">
    <name type="scientific">Allomyces macrogynus (strain ATCC 38327)</name>
    <name type="common">Allomyces javanicus var. macrogynus</name>
    <dbReference type="NCBI Taxonomy" id="578462"/>
    <lineage>
        <taxon>Eukaryota</taxon>
        <taxon>Fungi</taxon>
        <taxon>Fungi incertae sedis</taxon>
        <taxon>Blastocladiomycota</taxon>
        <taxon>Blastocladiomycetes</taxon>
        <taxon>Blastocladiales</taxon>
        <taxon>Blastocladiaceae</taxon>
        <taxon>Allomyces</taxon>
    </lineage>
</organism>
<keyword evidence="3" id="KW-0443">Lipid metabolism</keyword>
<dbReference type="PANTHER" id="PTHR45792:SF8">
    <property type="entry name" value="DIACYLGLYCEROL LIPASE-ALPHA"/>
    <property type="match status" value="1"/>
</dbReference>
<feature type="region of interest" description="Disordered" evidence="4">
    <location>
        <begin position="101"/>
        <end position="185"/>
    </location>
</feature>
<dbReference type="InterPro" id="IPR052214">
    <property type="entry name" value="DAG_Lipase-Related"/>
</dbReference>
<evidence type="ECO:0000256" key="1">
    <source>
        <dbReference type="ARBA" id="ARBA00022801"/>
    </source>
</evidence>
<dbReference type="EMBL" id="GG745352">
    <property type="protein sequence ID" value="KNE67207.1"/>
    <property type="molecule type" value="Genomic_DNA"/>
</dbReference>
<accession>A0A0L0SXH3</accession>
<evidence type="ECO:0000313" key="6">
    <source>
        <dbReference type="Proteomes" id="UP000054350"/>
    </source>
</evidence>
<keyword evidence="1" id="KW-0378">Hydrolase</keyword>
<proteinExistence type="predicted"/>
<reference evidence="6" key="2">
    <citation type="submission" date="2009-11" db="EMBL/GenBank/DDBJ databases">
        <title>The Genome Sequence of Allomyces macrogynus strain ATCC 38327.</title>
        <authorList>
            <consortium name="The Broad Institute Genome Sequencing Platform"/>
            <person name="Russ C."/>
            <person name="Cuomo C."/>
            <person name="Shea T."/>
            <person name="Young S.K."/>
            <person name="Zeng Q."/>
            <person name="Koehrsen M."/>
            <person name="Haas B."/>
            <person name="Borodovsky M."/>
            <person name="Guigo R."/>
            <person name="Alvarado L."/>
            <person name="Berlin A."/>
            <person name="Borenstein D."/>
            <person name="Chen Z."/>
            <person name="Engels R."/>
            <person name="Freedman E."/>
            <person name="Gellesch M."/>
            <person name="Goldberg J."/>
            <person name="Griggs A."/>
            <person name="Gujja S."/>
            <person name="Heiman D."/>
            <person name="Hepburn T."/>
            <person name="Howarth C."/>
            <person name="Jen D."/>
            <person name="Larson L."/>
            <person name="Lewis B."/>
            <person name="Mehta T."/>
            <person name="Park D."/>
            <person name="Pearson M."/>
            <person name="Roberts A."/>
            <person name="Saif S."/>
            <person name="Shenoy N."/>
            <person name="Sisk P."/>
            <person name="Stolte C."/>
            <person name="Sykes S."/>
            <person name="Walk T."/>
            <person name="White J."/>
            <person name="Yandava C."/>
            <person name="Burger G."/>
            <person name="Gray M.W."/>
            <person name="Holland P.W.H."/>
            <person name="King N."/>
            <person name="Lang F.B.F."/>
            <person name="Roger A.J."/>
            <person name="Ruiz-Trillo I."/>
            <person name="Lander E."/>
            <person name="Nusbaum C."/>
        </authorList>
    </citation>
    <scope>NUCLEOTIDE SEQUENCE [LARGE SCALE GENOMIC DNA]</scope>
    <source>
        <strain evidence="6">ATCC 38327</strain>
    </source>
</reference>
<name>A0A0L0SXH3_ALLM3</name>
<gene>
    <name evidence="5" type="ORF">AMAG_12278</name>
</gene>
<keyword evidence="6" id="KW-1185">Reference proteome</keyword>
<feature type="compositionally biased region" description="Low complexity" evidence="4">
    <location>
        <begin position="171"/>
        <end position="184"/>
    </location>
</feature>
<keyword evidence="2" id="KW-0442">Lipid degradation</keyword>
<dbReference type="Proteomes" id="UP000054350">
    <property type="component" value="Unassembled WGS sequence"/>
</dbReference>
<dbReference type="GO" id="GO:0046340">
    <property type="term" value="P:diacylglycerol catabolic process"/>
    <property type="evidence" value="ECO:0007669"/>
    <property type="project" value="TreeGrafter"/>
</dbReference>
<dbReference type="GO" id="GO:0019369">
    <property type="term" value="P:arachidonate metabolic process"/>
    <property type="evidence" value="ECO:0007669"/>
    <property type="project" value="TreeGrafter"/>
</dbReference>